<dbReference type="RefSeq" id="XP_018187232.1">
    <property type="nucleotide sequence ID" value="XM_018329367.1"/>
</dbReference>
<dbReference type="Proteomes" id="UP000076632">
    <property type="component" value="Unassembled WGS sequence"/>
</dbReference>
<feature type="transmembrane region" description="Helical" evidence="1">
    <location>
        <begin position="78"/>
        <end position="103"/>
    </location>
</feature>
<keyword evidence="3" id="KW-1185">Reference proteome</keyword>
<feature type="transmembrane region" description="Helical" evidence="1">
    <location>
        <begin position="123"/>
        <end position="146"/>
    </location>
</feature>
<reference evidence="2 3" key="1">
    <citation type="journal article" date="2016" name="Fungal Biol.">
        <title>The genome of Xylona heveae provides a window into fungal endophytism.</title>
        <authorList>
            <person name="Gazis R."/>
            <person name="Kuo A."/>
            <person name="Riley R."/>
            <person name="LaButti K."/>
            <person name="Lipzen A."/>
            <person name="Lin J."/>
            <person name="Amirebrahimi M."/>
            <person name="Hesse C.N."/>
            <person name="Spatafora J.W."/>
            <person name="Henrissat B."/>
            <person name="Hainaut M."/>
            <person name="Grigoriev I.V."/>
            <person name="Hibbett D.S."/>
        </authorList>
    </citation>
    <scope>NUCLEOTIDE SEQUENCE [LARGE SCALE GENOMIC DNA]</scope>
    <source>
        <strain evidence="2 3">TC161</strain>
    </source>
</reference>
<keyword evidence="1" id="KW-1133">Transmembrane helix</keyword>
<protein>
    <submittedName>
        <fullName evidence="2">Uncharacterized protein</fullName>
    </submittedName>
</protein>
<proteinExistence type="predicted"/>
<dbReference type="AlphaFoldDB" id="A0A165G2W2"/>
<keyword evidence="1" id="KW-0472">Membrane</keyword>
<dbReference type="GeneID" id="28894504"/>
<sequence>MSSQVEQNFTDGRNWTFLNQLHNSLTNVVLLTEDTSYDYYDMMGICINQLASDTQLYEYIWYSYAVTTNFLSSYRDFILLYTTFGNYSCMFITWASKLPFFFLFRHSILGFSVNIFQAHPVHLIFLTFPSFIARPIYYFYFLLFFASSDGTTR</sequence>
<keyword evidence="1" id="KW-0812">Transmembrane</keyword>
<evidence type="ECO:0000256" key="1">
    <source>
        <dbReference type="SAM" id="Phobius"/>
    </source>
</evidence>
<dbReference type="InParanoid" id="A0A165G2W2"/>
<accession>A0A165G2W2</accession>
<organism evidence="2 3">
    <name type="scientific">Xylona heveae (strain CBS 132557 / TC161)</name>
    <dbReference type="NCBI Taxonomy" id="1328760"/>
    <lineage>
        <taxon>Eukaryota</taxon>
        <taxon>Fungi</taxon>
        <taxon>Dikarya</taxon>
        <taxon>Ascomycota</taxon>
        <taxon>Pezizomycotina</taxon>
        <taxon>Xylonomycetes</taxon>
        <taxon>Xylonales</taxon>
        <taxon>Xylonaceae</taxon>
        <taxon>Xylona</taxon>
    </lineage>
</organism>
<dbReference type="EMBL" id="KV407460">
    <property type="protein sequence ID" value="KZF21677.1"/>
    <property type="molecule type" value="Genomic_DNA"/>
</dbReference>
<gene>
    <name evidence="2" type="ORF">L228DRAFT_157696</name>
</gene>
<name>A0A165G2W2_XYLHT</name>
<evidence type="ECO:0000313" key="3">
    <source>
        <dbReference type="Proteomes" id="UP000076632"/>
    </source>
</evidence>
<evidence type="ECO:0000313" key="2">
    <source>
        <dbReference type="EMBL" id="KZF21677.1"/>
    </source>
</evidence>